<proteinExistence type="predicted"/>
<accession>A0A8B9ISU6</accession>
<dbReference type="Pfam" id="PF14529">
    <property type="entry name" value="Exo_endo_phos_2"/>
    <property type="match status" value="1"/>
</dbReference>
<dbReference type="PANTHER" id="PTHR33395">
    <property type="entry name" value="TRANSCRIPTASE, PUTATIVE-RELATED-RELATED"/>
    <property type="match status" value="1"/>
</dbReference>
<dbReference type="Gene3D" id="3.60.10.10">
    <property type="entry name" value="Endonuclease/exonuclease/phosphatase"/>
    <property type="match status" value="1"/>
</dbReference>
<dbReference type="GO" id="GO:0031012">
    <property type="term" value="C:extracellular matrix"/>
    <property type="evidence" value="ECO:0007669"/>
    <property type="project" value="TreeGrafter"/>
</dbReference>
<evidence type="ECO:0000313" key="2">
    <source>
        <dbReference type="Ensembl" id="ENSACOP00000003498.1"/>
    </source>
</evidence>
<evidence type="ECO:0000259" key="1">
    <source>
        <dbReference type="Pfam" id="PF14529"/>
    </source>
</evidence>
<dbReference type="InterPro" id="IPR036691">
    <property type="entry name" value="Endo/exonu/phosph_ase_sf"/>
</dbReference>
<reference evidence="2" key="1">
    <citation type="submission" date="2025-08" db="UniProtKB">
        <authorList>
            <consortium name="Ensembl"/>
        </authorList>
    </citation>
    <scope>IDENTIFICATION</scope>
</reference>
<name>A0A8B9ISU6_9PSIT</name>
<keyword evidence="3" id="KW-1185">Reference proteome</keyword>
<dbReference type="Proteomes" id="UP000694522">
    <property type="component" value="Unplaced"/>
</dbReference>
<dbReference type="SUPFAM" id="SSF56219">
    <property type="entry name" value="DNase I-like"/>
    <property type="match status" value="1"/>
</dbReference>
<evidence type="ECO:0000313" key="3">
    <source>
        <dbReference type="Proteomes" id="UP000694522"/>
    </source>
</evidence>
<reference evidence="2" key="2">
    <citation type="submission" date="2025-09" db="UniProtKB">
        <authorList>
            <consortium name="Ensembl"/>
        </authorList>
    </citation>
    <scope>IDENTIFICATION</scope>
</reference>
<sequence>MLGARAAAIAAVPRWCRALRSSAALGGSRNLVWKMLRKKKKKFWYDSPTLGSKLMYKPTTLDSVMKVDQIKTRKEDNIRFRVLNGLIHKAMAEMIAIYVGDRLQSMELCLGTGEQSTESLWVRVKGRTVMGDIIVGICYRPPDQGDSVDEALYRQIGAASCSQALVLMGDFNHPDICWRDGTAWHKQSRRFLDYVEDNFLLQVIEEPTRRGAMLDLVLTNREGLVGNLKLQGSLDCSDHEMVEFEILRTVRRACSKLTALDFKRADFGLFRNLLSKVPWDTALEGRGAQDCWLIFKDDLLQAQERCIPTRRKFSRRARRPPWMDKELLSKI</sequence>
<dbReference type="Ensembl" id="ENSACOT00000003625.1">
    <property type="protein sequence ID" value="ENSACOP00000003498.1"/>
    <property type="gene ID" value="ENSACOG00000002467.1"/>
</dbReference>
<organism evidence="2 3">
    <name type="scientific">Amazona collaria</name>
    <name type="common">yellow-billed parrot</name>
    <dbReference type="NCBI Taxonomy" id="241587"/>
    <lineage>
        <taxon>Eukaryota</taxon>
        <taxon>Metazoa</taxon>
        <taxon>Chordata</taxon>
        <taxon>Craniata</taxon>
        <taxon>Vertebrata</taxon>
        <taxon>Euteleostomi</taxon>
        <taxon>Archelosauria</taxon>
        <taxon>Archosauria</taxon>
        <taxon>Dinosauria</taxon>
        <taxon>Saurischia</taxon>
        <taxon>Theropoda</taxon>
        <taxon>Coelurosauria</taxon>
        <taxon>Aves</taxon>
        <taxon>Neognathae</taxon>
        <taxon>Neoaves</taxon>
        <taxon>Telluraves</taxon>
        <taxon>Australaves</taxon>
        <taxon>Psittaciformes</taxon>
        <taxon>Psittacidae</taxon>
        <taxon>Amazona</taxon>
    </lineage>
</organism>
<dbReference type="PANTHER" id="PTHR33395:SF22">
    <property type="entry name" value="REVERSE TRANSCRIPTASE DOMAIN-CONTAINING PROTEIN"/>
    <property type="match status" value="1"/>
</dbReference>
<dbReference type="AlphaFoldDB" id="A0A8B9ISU6"/>
<dbReference type="InterPro" id="IPR005135">
    <property type="entry name" value="Endo/exonuclease/phosphatase"/>
</dbReference>
<dbReference type="GO" id="GO:0061343">
    <property type="term" value="P:cell adhesion involved in heart morphogenesis"/>
    <property type="evidence" value="ECO:0007669"/>
    <property type="project" value="TreeGrafter"/>
</dbReference>
<feature type="domain" description="Endonuclease/exonuclease/phosphatase" evidence="1">
    <location>
        <begin position="136"/>
        <end position="242"/>
    </location>
</feature>
<protein>
    <recommendedName>
        <fullName evidence="1">Endonuclease/exonuclease/phosphatase domain-containing protein</fullName>
    </recommendedName>
</protein>
<dbReference type="GO" id="GO:0007508">
    <property type="term" value="P:larval heart development"/>
    <property type="evidence" value="ECO:0007669"/>
    <property type="project" value="TreeGrafter"/>
</dbReference>
<dbReference type="GO" id="GO:0003824">
    <property type="term" value="F:catalytic activity"/>
    <property type="evidence" value="ECO:0007669"/>
    <property type="project" value="InterPro"/>
</dbReference>